<dbReference type="InterPro" id="IPR050238">
    <property type="entry name" value="DNA_Rep/Repair_Clamp_Loader"/>
</dbReference>
<dbReference type="SUPFAM" id="SSF52540">
    <property type="entry name" value="P-loop containing nucleoside triphosphate hydrolases"/>
    <property type="match status" value="1"/>
</dbReference>
<dbReference type="AlphaFoldDB" id="A0A1U7GZQ5"/>
<dbReference type="PANTHER" id="PTHR11669">
    <property type="entry name" value="REPLICATION FACTOR C / DNA POLYMERASE III GAMMA-TAU SUBUNIT"/>
    <property type="match status" value="1"/>
</dbReference>
<accession>A0A1U7GZQ5</accession>
<dbReference type="PANTHER" id="PTHR11669:SF8">
    <property type="entry name" value="DNA POLYMERASE III SUBUNIT DELTA"/>
    <property type="match status" value="1"/>
</dbReference>
<dbReference type="EMBL" id="MRCA01000005">
    <property type="protein sequence ID" value="OKH14038.1"/>
    <property type="molecule type" value="Genomic_DNA"/>
</dbReference>
<dbReference type="Proteomes" id="UP000186391">
    <property type="component" value="Unassembled WGS sequence"/>
</dbReference>
<name>A0A1U7GZQ5_9CYAN</name>
<protein>
    <submittedName>
        <fullName evidence="1">DNA polymerase III subunit delta</fullName>
    </submittedName>
</protein>
<dbReference type="NCBIfam" id="NF005638">
    <property type="entry name" value="PRK07399.1"/>
    <property type="match status" value="1"/>
</dbReference>
<dbReference type="RefSeq" id="WP_073555855.1">
    <property type="nucleotide sequence ID" value="NZ_MRCA01000005.1"/>
</dbReference>
<keyword evidence="2" id="KW-1185">Reference proteome</keyword>
<evidence type="ECO:0000313" key="1">
    <source>
        <dbReference type="EMBL" id="OKH14038.1"/>
    </source>
</evidence>
<dbReference type="InterPro" id="IPR027417">
    <property type="entry name" value="P-loop_NTPase"/>
</dbReference>
<evidence type="ECO:0000313" key="2">
    <source>
        <dbReference type="Proteomes" id="UP000186391"/>
    </source>
</evidence>
<dbReference type="Gene3D" id="3.40.50.300">
    <property type="entry name" value="P-loop containing nucleotide triphosphate hydrolases"/>
    <property type="match status" value="1"/>
</dbReference>
<organism evidence="1 2">
    <name type="scientific">Fischerella major NIES-592</name>
    <dbReference type="NCBI Taxonomy" id="210994"/>
    <lineage>
        <taxon>Bacteria</taxon>
        <taxon>Bacillati</taxon>
        <taxon>Cyanobacteriota</taxon>
        <taxon>Cyanophyceae</taxon>
        <taxon>Nostocales</taxon>
        <taxon>Hapalosiphonaceae</taxon>
        <taxon>Fischerella</taxon>
    </lineage>
</organism>
<reference evidence="1 2" key="1">
    <citation type="submission" date="2016-11" db="EMBL/GenBank/DDBJ databases">
        <title>Draft Genome Sequences of Nine Cyanobacterial Strains from Diverse Habitats.</title>
        <authorList>
            <person name="Zhu T."/>
            <person name="Hou S."/>
            <person name="Lu X."/>
            <person name="Hess W.R."/>
        </authorList>
    </citation>
    <scope>NUCLEOTIDE SEQUENCE [LARGE SCALE GENOMIC DNA]</scope>
    <source>
        <strain evidence="1 2">NIES-592</strain>
    </source>
</reference>
<dbReference type="Pfam" id="PF13177">
    <property type="entry name" value="DNA_pol3_delta2"/>
    <property type="match status" value="1"/>
</dbReference>
<dbReference type="OrthoDB" id="9810148at2"/>
<comment type="caution">
    <text evidence="1">The sequence shown here is derived from an EMBL/GenBank/DDBJ whole genome shotgun (WGS) entry which is preliminary data.</text>
</comment>
<dbReference type="GO" id="GO:0006261">
    <property type="term" value="P:DNA-templated DNA replication"/>
    <property type="evidence" value="ECO:0007669"/>
    <property type="project" value="TreeGrafter"/>
</dbReference>
<sequence>MTFSSLIGQPQVVELLTQAVKTNRVAPAYLFIGADGVGRGLAAQCFIELLFTDAHDNTDVVRTKLQKYNHPDVLWVQPTYQYQGQRLTAAEAAAKGLKRKAPPVIRLEQIREITEFLSRPPLEAPRHVVVVEQAETMAEAAANALLKTLEEPGQATLILIAPSPESILPTLVSRCQRIPFYRLDTATMAEILTRTGHQEILQHPAVLSIAGGSPGEAIAAYQQLQTIPPELLQAVTKLPQNYRQALELARDIDKALDTEAQLWLVDYLQQSYWLQWHQPEMIKLLEQARKSLLCYAQPRLVWECTFIQLCQVASPGTRASIQ</sequence>
<proteinExistence type="predicted"/>
<gene>
    <name evidence="1" type="ORF">NIES592_12020</name>
</gene>